<dbReference type="KEGG" id="dvu:DVU_1737"/>
<evidence type="ECO:0008006" key="3">
    <source>
        <dbReference type="Google" id="ProtNLM"/>
    </source>
</evidence>
<proteinExistence type="predicted"/>
<dbReference type="EnsemblBacteria" id="AAS96214">
    <property type="protein sequence ID" value="AAS96214"/>
    <property type="gene ID" value="DVU_1737"/>
</dbReference>
<dbReference type="HOGENOM" id="CLU_2715869_0_0_7"/>
<dbReference type="PaxDb" id="882-DVU_1737"/>
<sequence length="72" mass="8019">MYETTATHDAREARLPRVWLVGWEEIEQATGMTRKVLKPLITEAALPVRYIGGRPVTTATQLERWVAAGVGV</sequence>
<dbReference type="AlphaFoldDB" id="Q72B99"/>
<dbReference type="EMBL" id="AE017285">
    <property type="protein sequence ID" value="AAS96214.1"/>
    <property type="molecule type" value="Genomic_DNA"/>
</dbReference>
<evidence type="ECO:0000313" key="2">
    <source>
        <dbReference type="Proteomes" id="UP000002194"/>
    </source>
</evidence>
<protein>
    <recommendedName>
        <fullName evidence="3">DNA-binding protein</fullName>
    </recommendedName>
</protein>
<dbReference type="Proteomes" id="UP000002194">
    <property type="component" value="Chromosome"/>
</dbReference>
<organism evidence="1 2">
    <name type="scientific">Nitratidesulfovibrio vulgaris (strain ATCC 29579 / DSM 644 / CCUG 34227 / NCIMB 8303 / VKM B-1760 / Hildenborough)</name>
    <name type="common">Desulfovibrio vulgaris</name>
    <dbReference type="NCBI Taxonomy" id="882"/>
    <lineage>
        <taxon>Bacteria</taxon>
        <taxon>Pseudomonadati</taxon>
        <taxon>Thermodesulfobacteriota</taxon>
        <taxon>Desulfovibrionia</taxon>
        <taxon>Desulfovibrionales</taxon>
        <taxon>Desulfovibrionaceae</taxon>
        <taxon>Nitratidesulfovibrio</taxon>
    </lineage>
</organism>
<evidence type="ECO:0000313" key="1">
    <source>
        <dbReference type="EMBL" id="AAS96214.1"/>
    </source>
</evidence>
<accession>Q72B99</accession>
<keyword evidence="2" id="KW-1185">Reference proteome</keyword>
<name>Q72B99_NITV2</name>
<dbReference type="PATRIC" id="fig|882.5.peg.1599"/>
<dbReference type="RefSeq" id="WP_010939025.1">
    <property type="nucleotide sequence ID" value="NC_002937.3"/>
</dbReference>
<gene>
    <name evidence="1" type="ordered locus">DVU_1737</name>
</gene>
<reference evidence="1 2" key="1">
    <citation type="journal article" date="2004" name="Nat. Biotechnol.">
        <title>The genome sequence of the anaerobic, sulfate-reducing bacterium Desulfovibrio vulgaris Hildenborough.</title>
        <authorList>
            <person name="Heidelberg J.F."/>
            <person name="Seshadri R."/>
            <person name="Haveman S.A."/>
            <person name="Hemme C.L."/>
            <person name="Paulsen I.T."/>
            <person name="Kolonay J.F."/>
            <person name="Eisen J.A."/>
            <person name="Ward N."/>
            <person name="Methe B."/>
            <person name="Brinkac L.M."/>
            <person name="Daugherty S.C."/>
            <person name="Deboy R.T."/>
            <person name="Dodson R.J."/>
            <person name="Durkin A.S."/>
            <person name="Madupu R."/>
            <person name="Nelson W.C."/>
            <person name="Sullivan S.A."/>
            <person name="Fouts D."/>
            <person name="Haft D.H."/>
            <person name="Selengut J."/>
            <person name="Peterson J.D."/>
            <person name="Davidsen T.M."/>
            <person name="Zafar N."/>
            <person name="Zhou L."/>
            <person name="Radune D."/>
            <person name="Dimitrov G."/>
            <person name="Hance M."/>
            <person name="Tran K."/>
            <person name="Khouri H."/>
            <person name="Gill J."/>
            <person name="Utterback T.R."/>
            <person name="Feldblyum T.V."/>
            <person name="Wall J.D."/>
            <person name="Voordouw G."/>
            <person name="Fraser C.M."/>
        </authorList>
    </citation>
    <scope>NUCLEOTIDE SEQUENCE [LARGE SCALE GENOMIC DNA]</scope>
    <source>
        <strain evidence="2">ATCC 29579 / DSM 644 / NCIMB 8303 / VKM B-1760 / Hildenborough</strain>
    </source>
</reference>